<accession>A0AAW1PU24</accession>
<evidence type="ECO:0000313" key="5">
    <source>
        <dbReference type="Proteomes" id="UP001489004"/>
    </source>
</evidence>
<feature type="domain" description="Carbohydrate kinase PfkB" evidence="3">
    <location>
        <begin position="33"/>
        <end position="263"/>
    </location>
</feature>
<evidence type="ECO:0000259" key="3">
    <source>
        <dbReference type="Pfam" id="PF00294"/>
    </source>
</evidence>
<organism evidence="4 5">
    <name type="scientific">[Myrmecia] bisecta</name>
    <dbReference type="NCBI Taxonomy" id="41462"/>
    <lineage>
        <taxon>Eukaryota</taxon>
        <taxon>Viridiplantae</taxon>
        <taxon>Chlorophyta</taxon>
        <taxon>core chlorophytes</taxon>
        <taxon>Trebouxiophyceae</taxon>
        <taxon>Trebouxiales</taxon>
        <taxon>Trebouxiaceae</taxon>
        <taxon>Myrmecia</taxon>
    </lineage>
</organism>
<dbReference type="InterPro" id="IPR052562">
    <property type="entry name" value="Ketohexokinase-related"/>
</dbReference>
<feature type="domain" description="Carbohydrate kinase PfkB" evidence="3">
    <location>
        <begin position="379"/>
        <end position="442"/>
    </location>
</feature>
<evidence type="ECO:0000256" key="1">
    <source>
        <dbReference type="ARBA" id="ARBA00022679"/>
    </source>
</evidence>
<dbReference type="PRINTS" id="PR00990">
    <property type="entry name" value="RIBOKINASE"/>
</dbReference>
<dbReference type="Gene3D" id="3.40.1190.20">
    <property type="match status" value="2"/>
</dbReference>
<dbReference type="Pfam" id="PF00294">
    <property type="entry name" value="PfkB"/>
    <property type="match status" value="2"/>
</dbReference>
<dbReference type="AlphaFoldDB" id="A0AAW1PU24"/>
<dbReference type="SUPFAM" id="SSF53613">
    <property type="entry name" value="Ribokinase-like"/>
    <property type="match status" value="1"/>
</dbReference>
<dbReference type="PANTHER" id="PTHR42774:SF3">
    <property type="entry name" value="KETOHEXOKINASE"/>
    <property type="match status" value="1"/>
</dbReference>
<keyword evidence="2" id="KW-0418">Kinase</keyword>
<reference evidence="4 5" key="1">
    <citation type="journal article" date="2024" name="Nat. Commun.">
        <title>Phylogenomics reveals the evolutionary origins of lichenization in chlorophyte algae.</title>
        <authorList>
            <person name="Puginier C."/>
            <person name="Libourel C."/>
            <person name="Otte J."/>
            <person name="Skaloud P."/>
            <person name="Haon M."/>
            <person name="Grisel S."/>
            <person name="Petersen M."/>
            <person name="Berrin J.G."/>
            <person name="Delaux P.M."/>
            <person name="Dal Grande F."/>
            <person name="Keller J."/>
        </authorList>
    </citation>
    <scope>NUCLEOTIDE SEQUENCE [LARGE SCALE GENOMIC DNA]</scope>
    <source>
        <strain evidence="4 5">SAG 2043</strain>
    </source>
</reference>
<dbReference type="EMBL" id="JALJOR010000009">
    <property type="protein sequence ID" value="KAK9811624.1"/>
    <property type="molecule type" value="Genomic_DNA"/>
</dbReference>
<keyword evidence="1" id="KW-0808">Transferase</keyword>
<dbReference type="InterPro" id="IPR002139">
    <property type="entry name" value="Ribo/fructo_kinase"/>
</dbReference>
<evidence type="ECO:0000256" key="2">
    <source>
        <dbReference type="ARBA" id="ARBA00022777"/>
    </source>
</evidence>
<name>A0AAW1PU24_9CHLO</name>
<dbReference type="Proteomes" id="UP001489004">
    <property type="component" value="Unassembled WGS sequence"/>
</dbReference>
<evidence type="ECO:0000313" key="4">
    <source>
        <dbReference type="EMBL" id="KAK9811624.1"/>
    </source>
</evidence>
<dbReference type="InterPro" id="IPR011611">
    <property type="entry name" value="PfkB_dom"/>
</dbReference>
<comment type="caution">
    <text evidence="4">The sequence shown here is derived from an EMBL/GenBank/DDBJ whole genome shotgun (WGS) entry which is preliminary data.</text>
</comment>
<protein>
    <recommendedName>
        <fullName evidence="3">Carbohydrate kinase PfkB domain-containing protein</fullName>
    </recommendedName>
</protein>
<proteinExistence type="predicted"/>
<keyword evidence="5" id="KW-1185">Reference proteome</keyword>
<sequence>MRTDPRYMTCRGPAVVKAAADQAARHASTTSTTKVVGMGSCGLDYLAAVARFPQPDDKIRTERLETQGGGNCANALTAASRLGLEAHLVSQIGDDGIGEQIIAELEGDGVQTAHVLRAEGSPSPFTYIIVDREGSTRTCIHTPGAPYTPDQLSPERIPQILGDSTQLVYFDGRLTEAALLLARAARAAGIPVLVEAERLRPNLDALLGEADYVCMSTHFPKDWTGEACLGDALVSSLQRLPRVRWLVATLGKRGSVLIQRCHPSECDSESKGVVLEGLVAQLFGELGGGAGAPGSATAPGGAVVRASRVLAAGQAHRLLLQRGEAHDPNIATAAASAARNAATDNADSANASSYRISNDMQMSSFDEQPAGDTGVYGRVTVASAADLPQDAVVDTTGAGDAFLGSMLYALCHDMPAERALRLAAVVAACNCTGLGARGGLPWRDAVSAELL</sequence>
<dbReference type="GO" id="GO:0016301">
    <property type="term" value="F:kinase activity"/>
    <property type="evidence" value="ECO:0007669"/>
    <property type="project" value="UniProtKB-KW"/>
</dbReference>
<dbReference type="InterPro" id="IPR029056">
    <property type="entry name" value="Ribokinase-like"/>
</dbReference>
<dbReference type="PANTHER" id="PTHR42774">
    <property type="entry name" value="PHOSPHOTRANSFERASE SYSTEM TRANSPORT PROTEIN"/>
    <property type="match status" value="1"/>
</dbReference>
<gene>
    <name evidence="4" type="ORF">WJX72_007184</name>
</gene>